<dbReference type="PIRSF" id="PIRSF030820">
    <property type="entry name" value="UCP030820"/>
    <property type="match status" value="1"/>
</dbReference>
<dbReference type="EMBL" id="BMES01000002">
    <property type="protein sequence ID" value="GGH30517.1"/>
    <property type="molecule type" value="Genomic_DNA"/>
</dbReference>
<organism evidence="1 2">
    <name type="scientific">Alsobacter metallidurans</name>
    <dbReference type="NCBI Taxonomy" id="340221"/>
    <lineage>
        <taxon>Bacteria</taxon>
        <taxon>Pseudomonadati</taxon>
        <taxon>Pseudomonadota</taxon>
        <taxon>Alphaproteobacteria</taxon>
        <taxon>Hyphomicrobiales</taxon>
        <taxon>Alsobacteraceae</taxon>
        <taxon>Alsobacter</taxon>
    </lineage>
</organism>
<proteinExistence type="predicted"/>
<accession>A0A917MLK4</accession>
<evidence type="ECO:0000313" key="2">
    <source>
        <dbReference type="Proteomes" id="UP000603912"/>
    </source>
</evidence>
<name>A0A917MLK4_9HYPH</name>
<dbReference type="InterPro" id="IPR008318">
    <property type="entry name" value="UCP030820"/>
</dbReference>
<protein>
    <recommendedName>
        <fullName evidence="3">DUF934 domain-containing protein</fullName>
    </recommendedName>
</protein>
<reference evidence="1" key="1">
    <citation type="journal article" date="2014" name="Int. J. Syst. Evol. Microbiol.">
        <title>Complete genome sequence of Corynebacterium casei LMG S-19264T (=DSM 44701T), isolated from a smear-ripened cheese.</title>
        <authorList>
            <consortium name="US DOE Joint Genome Institute (JGI-PGF)"/>
            <person name="Walter F."/>
            <person name="Albersmeier A."/>
            <person name="Kalinowski J."/>
            <person name="Ruckert C."/>
        </authorList>
    </citation>
    <scope>NUCLEOTIDE SEQUENCE</scope>
    <source>
        <strain evidence="1">CGMCC 1.12214</strain>
    </source>
</reference>
<evidence type="ECO:0000313" key="1">
    <source>
        <dbReference type="EMBL" id="GGH30517.1"/>
    </source>
</evidence>
<dbReference type="Proteomes" id="UP000603912">
    <property type="component" value="Unassembled WGS sequence"/>
</dbReference>
<keyword evidence="2" id="KW-1185">Reference proteome</keyword>
<dbReference type="RefSeq" id="WP_188519536.1">
    <property type="nucleotide sequence ID" value="NZ_BMES01000002.1"/>
</dbReference>
<evidence type="ECO:0008006" key="3">
    <source>
        <dbReference type="Google" id="ProtNLM"/>
    </source>
</evidence>
<gene>
    <name evidence="1" type="ORF">GCM10007036_41170</name>
</gene>
<comment type="caution">
    <text evidence="1">The sequence shown here is derived from an EMBL/GenBank/DDBJ whole genome shotgun (WGS) entry which is preliminary data.</text>
</comment>
<dbReference type="Pfam" id="PF06073">
    <property type="entry name" value="DUF934"/>
    <property type="match status" value="1"/>
</dbReference>
<reference evidence="1" key="2">
    <citation type="submission" date="2020-09" db="EMBL/GenBank/DDBJ databases">
        <authorList>
            <person name="Sun Q."/>
            <person name="Zhou Y."/>
        </authorList>
    </citation>
    <scope>NUCLEOTIDE SEQUENCE</scope>
    <source>
        <strain evidence="1">CGMCC 1.12214</strain>
    </source>
</reference>
<sequence>MADLQTVFRDGAFVADAWATLPADAPAPDGDAPILVGKARFLAERTSLLGRNGPLGLLLEAGEDLDGVEQDLGRFALVALRFPKYTDGRAYSTASLLRSRHAYAGEIRAVGDVLRDQIPFMIRCGVDSFVVTHEPTRRALAEGKVHGVLVAYQAAVADEAAPDPKRPWLRVAAG</sequence>
<dbReference type="AlphaFoldDB" id="A0A917MLK4"/>